<dbReference type="InterPro" id="IPR036979">
    <property type="entry name" value="CM_dom_sf"/>
</dbReference>
<organism evidence="3 4">
    <name type="scientific">Candidatus Fimiplasma intestinipullorum</name>
    <dbReference type="NCBI Taxonomy" id="2840825"/>
    <lineage>
        <taxon>Bacteria</taxon>
        <taxon>Bacillati</taxon>
        <taxon>Bacillota</taxon>
        <taxon>Clostridia</taxon>
        <taxon>Eubacteriales</taxon>
        <taxon>Candidatus Fimiplasma</taxon>
    </lineage>
</organism>
<dbReference type="InterPro" id="IPR011279">
    <property type="entry name" value="Chorismate_mutase_GmP"/>
</dbReference>
<dbReference type="PANTHER" id="PTHR38041:SF1">
    <property type="entry name" value="CHORISMATE MUTASE"/>
    <property type="match status" value="1"/>
</dbReference>
<dbReference type="EC" id="5.4.99.5" evidence="3"/>
<protein>
    <submittedName>
        <fullName evidence="3">Chorismate mutase</fullName>
        <ecNumber evidence="3">5.4.99.5</ecNumber>
    </submittedName>
</protein>
<reference evidence="3" key="1">
    <citation type="submission" date="2020-10" db="EMBL/GenBank/DDBJ databases">
        <authorList>
            <person name="Gilroy R."/>
        </authorList>
    </citation>
    <scope>NUCLEOTIDE SEQUENCE</scope>
    <source>
        <strain evidence="3">CHK195-11698</strain>
    </source>
</reference>
<dbReference type="PANTHER" id="PTHR38041">
    <property type="entry name" value="CHORISMATE MUTASE"/>
    <property type="match status" value="1"/>
</dbReference>
<dbReference type="NCBIfam" id="TIGR01805">
    <property type="entry name" value="CM_mono_grmpos"/>
    <property type="match status" value="1"/>
</dbReference>
<dbReference type="GO" id="GO:0046417">
    <property type="term" value="P:chorismate metabolic process"/>
    <property type="evidence" value="ECO:0007669"/>
    <property type="project" value="InterPro"/>
</dbReference>
<name>A0A9D1KYY8_9FIRM</name>
<evidence type="ECO:0000259" key="2">
    <source>
        <dbReference type="PROSITE" id="PS51168"/>
    </source>
</evidence>
<evidence type="ECO:0000313" key="3">
    <source>
        <dbReference type="EMBL" id="HIU13003.1"/>
    </source>
</evidence>
<reference evidence="3" key="2">
    <citation type="journal article" date="2021" name="PeerJ">
        <title>Extensive microbial diversity within the chicken gut microbiome revealed by metagenomics and culture.</title>
        <authorList>
            <person name="Gilroy R."/>
            <person name="Ravi A."/>
            <person name="Getino M."/>
            <person name="Pursley I."/>
            <person name="Horton D.L."/>
            <person name="Alikhan N.F."/>
            <person name="Baker D."/>
            <person name="Gharbi K."/>
            <person name="Hall N."/>
            <person name="Watson M."/>
            <person name="Adriaenssens E.M."/>
            <person name="Foster-Nyarko E."/>
            <person name="Jarju S."/>
            <person name="Secka A."/>
            <person name="Antonio M."/>
            <person name="Oren A."/>
            <person name="Chaudhuri R.R."/>
            <person name="La Ragione R."/>
            <person name="Hildebrand F."/>
            <person name="Pallen M.J."/>
        </authorList>
    </citation>
    <scope>NUCLEOTIDE SEQUENCE</scope>
    <source>
        <strain evidence="3">CHK195-11698</strain>
    </source>
</reference>
<dbReference type="InterPro" id="IPR002701">
    <property type="entry name" value="CM_II_prokaryot"/>
</dbReference>
<proteinExistence type="predicted"/>
<dbReference type="PROSITE" id="PS51168">
    <property type="entry name" value="CHORISMATE_MUT_2"/>
    <property type="match status" value="1"/>
</dbReference>
<evidence type="ECO:0000313" key="4">
    <source>
        <dbReference type="Proteomes" id="UP000824175"/>
    </source>
</evidence>
<dbReference type="AlphaFoldDB" id="A0A9D1KYY8"/>
<dbReference type="Pfam" id="PF01817">
    <property type="entry name" value="CM_2"/>
    <property type="match status" value="1"/>
</dbReference>
<dbReference type="SMART" id="SM00830">
    <property type="entry name" value="CM_2"/>
    <property type="match status" value="1"/>
</dbReference>
<dbReference type="Gene3D" id="1.20.59.10">
    <property type="entry name" value="Chorismate mutase"/>
    <property type="match status" value="1"/>
</dbReference>
<dbReference type="Proteomes" id="UP000824175">
    <property type="component" value="Unassembled WGS sequence"/>
</dbReference>
<dbReference type="SUPFAM" id="SSF48600">
    <property type="entry name" value="Chorismate mutase II"/>
    <property type="match status" value="1"/>
</dbReference>
<dbReference type="EMBL" id="DVMJ01000020">
    <property type="protein sequence ID" value="HIU13003.1"/>
    <property type="molecule type" value="Genomic_DNA"/>
</dbReference>
<dbReference type="GO" id="GO:0009697">
    <property type="term" value="P:salicylic acid biosynthetic process"/>
    <property type="evidence" value="ECO:0007669"/>
    <property type="project" value="TreeGrafter"/>
</dbReference>
<dbReference type="GO" id="GO:0004106">
    <property type="term" value="F:chorismate mutase activity"/>
    <property type="evidence" value="ECO:0007669"/>
    <property type="project" value="UniProtKB-EC"/>
</dbReference>
<dbReference type="InterPro" id="IPR036263">
    <property type="entry name" value="Chorismate_II_sf"/>
</dbReference>
<gene>
    <name evidence="3" type="ORF">IAD15_02920</name>
</gene>
<sequence>MDLNEARKTIDAIDQDIVRLFEQRLAVSEQIAIYKKAHHLAIEQPAREAAVIQKAIDRLDNKAYREDIKALFEAMMAIGKKRQKEIIDS</sequence>
<dbReference type="InterPro" id="IPR051331">
    <property type="entry name" value="Chorismate_mutase-related"/>
</dbReference>
<keyword evidence="1 3" id="KW-0413">Isomerase</keyword>
<comment type="caution">
    <text evidence="3">The sequence shown here is derived from an EMBL/GenBank/DDBJ whole genome shotgun (WGS) entry which is preliminary data.</text>
</comment>
<accession>A0A9D1KYY8</accession>
<feature type="domain" description="Chorismate mutase" evidence="2">
    <location>
        <begin position="1"/>
        <end position="87"/>
    </location>
</feature>
<evidence type="ECO:0000256" key="1">
    <source>
        <dbReference type="ARBA" id="ARBA00023235"/>
    </source>
</evidence>